<dbReference type="Proteomes" id="UP000255140">
    <property type="component" value="Unassembled WGS sequence"/>
</dbReference>
<sequence length="109" mass="13544">MFHFIPSWYNENRTWYDNNYLWYFKPTNVGFDDTINQMKMFDYAGKESRLVVLNYMPNLRYYLHRYDLLESGYYSVFDDIQEIGNVRQQMIDFRQLNWPEGWTLPILRL</sequence>
<evidence type="ECO:0000313" key="2">
    <source>
        <dbReference type="Proteomes" id="UP000255140"/>
    </source>
</evidence>
<evidence type="ECO:0000313" key="1">
    <source>
        <dbReference type="EMBL" id="SUN25604.1"/>
    </source>
</evidence>
<gene>
    <name evidence="1" type="ORF">NCTC9828_00009</name>
</gene>
<dbReference type="NCBIfam" id="TIGR03713">
    <property type="entry name" value="acc_sec_asp1"/>
    <property type="match status" value="1"/>
</dbReference>
<organism evidence="1 2">
    <name type="scientific">Streptococcus agalactiae</name>
    <dbReference type="NCBI Taxonomy" id="1311"/>
    <lineage>
        <taxon>Bacteria</taxon>
        <taxon>Bacillati</taxon>
        <taxon>Bacillota</taxon>
        <taxon>Bacilli</taxon>
        <taxon>Lactobacillales</taxon>
        <taxon>Streptococcaceae</taxon>
        <taxon>Streptococcus</taxon>
    </lineage>
</organism>
<protein>
    <submittedName>
        <fullName evidence="1">Accessory secretory protein Asp1</fullName>
    </submittedName>
</protein>
<comment type="caution">
    <text evidence="1">The sequence shown here is derived from an EMBL/GenBank/DDBJ whole genome shotgun (WGS) entry which is preliminary data.</text>
</comment>
<dbReference type="InterPro" id="IPR022372">
    <property type="entry name" value="Accessory_SS_Asp1"/>
</dbReference>
<proteinExistence type="predicted"/>
<dbReference type="AlphaFoldDB" id="A0AB74H2G9"/>
<accession>A0AB74H2G9</accession>
<name>A0AB74H2G9_STRAG</name>
<dbReference type="GO" id="GO:0015031">
    <property type="term" value="P:protein transport"/>
    <property type="evidence" value="ECO:0007669"/>
    <property type="project" value="InterPro"/>
</dbReference>
<dbReference type="Pfam" id="PF16993">
    <property type="entry name" value="Asp1"/>
    <property type="match status" value="1"/>
</dbReference>
<reference evidence="1 2" key="1">
    <citation type="submission" date="2018-06" db="EMBL/GenBank/DDBJ databases">
        <authorList>
            <consortium name="Pathogen Informatics"/>
            <person name="Doyle S."/>
        </authorList>
    </citation>
    <scope>NUCLEOTIDE SEQUENCE [LARGE SCALE GENOMIC DNA]</scope>
    <source>
        <strain evidence="1 2">NCTC9828</strain>
    </source>
</reference>
<dbReference type="EMBL" id="UHEW01000001">
    <property type="protein sequence ID" value="SUN25604.1"/>
    <property type="molecule type" value="Genomic_DNA"/>
</dbReference>